<dbReference type="Proteomes" id="UP001165960">
    <property type="component" value="Unassembled WGS sequence"/>
</dbReference>
<sequence length="329" mass="36964">MSPSPVVENSGVTLSSQPISLASADLFENTQEPLYHQHQIGKAGFSFLGLFVGEDIIPQFLFLAMQGYPRHDLKKRVMLSSASFCLVSEQERIEELNQGLVSIVLDPEVVCSVDRSISGFVLEFTMQAISSWFLPLGPYPELYSLLGITNSDVQDSCISRATCQAWEALHCRDRQQAIRGMILCGDLLLMPDLRLPMGMFDNMVAHWEKLCNKIGSIQALLPQEYHYISNFMVDCVVLACMYSLDYGLWRVDSNYLMIPIHFVKFSQQPIAVCHLYLQVVTFLFAKGCQFPFLSLFNQQKSGQQPVVNPKSQQGSGSSSSEQEESDPKY</sequence>
<accession>A0ACC2T2Q0</accession>
<proteinExistence type="predicted"/>
<organism evidence="1 2">
    <name type="scientific">Entomophthora muscae</name>
    <dbReference type="NCBI Taxonomy" id="34485"/>
    <lineage>
        <taxon>Eukaryota</taxon>
        <taxon>Fungi</taxon>
        <taxon>Fungi incertae sedis</taxon>
        <taxon>Zoopagomycota</taxon>
        <taxon>Entomophthoromycotina</taxon>
        <taxon>Entomophthoromycetes</taxon>
        <taxon>Entomophthorales</taxon>
        <taxon>Entomophthoraceae</taxon>
        <taxon>Entomophthora</taxon>
    </lineage>
</organism>
<evidence type="ECO:0000313" key="1">
    <source>
        <dbReference type="EMBL" id="KAJ9068949.1"/>
    </source>
</evidence>
<name>A0ACC2T2Q0_9FUNG</name>
<dbReference type="EMBL" id="QTSX02003673">
    <property type="protein sequence ID" value="KAJ9068949.1"/>
    <property type="molecule type" value="Genomic_DNA"/>
</dbReference>
<protein>
    <submittedName>
        <fullName evidence="1">Uncharacterized protein</fullName>
    </submittedName>
</protein>
<evidence type="ECO:0000313" key="2">
    <source>
        <dbReference type="Proteomes" id="UP001165960"/>
    </source>
</evidence>
<reference evidence="1" key="1">
    <citation type="submission" date="2022-04" db="EMBL/GenBank/DDBJ databases">
        <title>Genome of the entomopathogenic fungus Entomophthora muscae.</title>
        <authorList>
            <person name="Elya C."/>
            <person name="Lovett B.R."/>
            <person name="Lee E."/>
            <person name="Macias A.M."/>
            <person name="Hajek A.E."/>
            <person name="De Bivort B.L."/>
            <person name="Kasson M.T."/>
            <person name="De Fine Licht H.H."/>
            <person name="Stajich J.E."/>
        </authorList>
    </citation>
    <scope>NUCLEOTIDE SEQUENCE</scope>
    <source>
        <strain evidence="1">Berkeley</strain>
    </source>
</reference>
<comment type="caution">
    <text evidence="1">The sequence shown here is derived from an EMBL/GenBank/DDBJ whole genome shotgun (WGS) entry which is preliminary data.</text>
</comment>
<gene>
    <name evidence="1" type="ORF">DSO57_1023489</name>
</gene>
<keyword evidence="2" id="KW-1185">Reference proteome</keyword>